<dbReference type="EMBL" id="LXQA011230394">
    <property type="protein sequence ID" value="MCI89908.1"/>
    <property type="molecule type" value="Genomic_DNA"/>
</dbReference>
<proteinExistence type="predicted"/>
<name>A0A392VNC6_9FABA</name>
<dbReference type="AlphaFoldDB" id="A0A392VNC6"/>
<evidence type="ECO:0000313" key="2">
    <source>
        <dbReference type="Proteomes" id="UP000265520"/>
    </source>
</evidence>
<sequence>VGGGGGELRWRKRADGELERKHGYGRVENGVNFDGLLMEEVKHVR</sequence>
<dbReference type="Proteomes" id="UP000265520">
    <property type="component" value="Unassembled WGS sequence"/>
</dbReference>
<accession>A0A392VNC6</accession>
<feature type="non-terminal residue" evidence="1">
    <location>
        <position position="1"/>
    </location>
</feature>
<protein>
    <submittedName>
        <fullName evidence="1">Uncharacterized protein</fullName>
    </submittedName>
</protein>
<comment type="caution">
    <text evidence="1">The sequence shown here is derived from an EMBL/GenBank/DDBJ whole genome shotgun (WGS) entry which is preliminary data.</text>
</comment>
<organism evidence="1 2">
    <name type="scientific">Trifolium medium</name>
    <dbReference type="NCBI Taxonomy" id="97028"/>
    <lineage>
        <taxon>Eukaryota</taxon>
        <taxon>Viridiplantae</taxon>
        <taxon>Streptophyta</taxon>
        <taxon>Embryophyta</taxon>
        <taxon>Tracheophyta</taxon>
        <taxon>Spermatophyta</taxon>
        <taxon>Magnoliopsida</taxon>
        <taxon>eudicotyledons</taxon>
        <taxon>Gunneridae</taxon>
        <taxon>Pentapetalae</taxon>
        <taxon>rosids</taxon>
        <taxon>fabids</taxon>
        <taxon>Fabales</taxon>
        <taxon>Fabaceae</taxon>
        <taxon>Papilionoideae</taxon>
        <taxon>50 kb inversion clade</taxon>
        <taxon>NPAAA clade</taxon>
        <taxon>Hologalegina</taxon>
        <taxon>IRL clade</taxon>
        <taxon>Trifolieae</taxon>
        <taxon>Trifolium</taxon>
    </lineage>
</organism>
<reference evidence="1 2" key="1">
    <citation type="journal article" date="2018" name="Front. Plant Sci.">
        <title>Red Clover (Trifolium pratense) and Zigzag Clover (T. medium) - A Picture of Genomic Similarities and Differences.</title>
        <authorList>
            <person name="Dluhosova J."/>
            <person name="Istvanek J."/>
            <person name="Nedelnik J."/>
            <person name="Repkova J."/>
        </authorList>
    </citation>
    <scope>NUCLEOTIDE SEQUENCE [LARGE SCALE GENOMIC DNA]</scope>
    <source>
        <strain evidence="2">cv. 10/8</strain>
        <tissue evidence="1">Leaf</tissue>
    </source>
</reference>
<keyword evidence="2" id="KW-1185">Reference proteome</keyword>
<evidence type="ECO:0000313" key="1">
    <source>
        <dbReference type="EMBL" id="MCI89908.1"/>
    </source>
</evidence>